<keyword evidence="1" id="KW-0132">Cell division</keyword>
<dbReference type="SUPFAM" id="SSF52540">
    <property type="entry name" value="P-loop containing nucleoside triphosphate hydrolases"/>
    <property type="match status" value="1"/>
</dbReference>
<reference evidence="1 2" key="1">
    <citation type="journal article" date="2013" name="Nat. Commun.">
        <title>Genome sequence and functional genomic analysis of the oil-degrading bacterium Oleispira antarctica.</title>
        <authorList>
            <person name="Kube M."/>
            <person name="Chernikova T.N."/>
            <person name="Al-Ramahi Y."/>
            <person name="Beloqui A."/>
            <person name="Lopez-Cortez N."/>
            <person name="Guazzaroni M.E."/>
            <person name="Heipieper H.J."/>
            <person name="Klages S."/>
            <person name="Kotsyurbenko O.R."/>
            <person name="Langer I."/>
            <person name="Nechitaylo T.Y."/>
            <person name="Lunsdorf H."/>
            <person name="Fernandez M."/>
            <person name="Juarez S."/>
            <person name="Ciordia S."/>
            <person name="Singer A."/>
            <person name="Kagan O."/>
            <person name="Egorova O."/>
            <person name="Petit P.A."/>
            <person name="Stogios P."/>
            <person name="Kim Y."/>
            <person name="Tchigvintsev A."/>
            <person name="Flick R."/>
            <person name="Denaro R."/>
            <person name="Genovese M."/>
            <person name="Albar J.P."/>
            <person name="Reva O.N."/>
            <person name="Martinez-Gomariz M."/>
            <person name="Tran H."/>
            <person name="Ferrer M."/>
            <person name="Savchenko A."/>
            <person name="Yakunin A.F."/>
            <person name="Yakimov M.M."/>
            <person name="Golyshina O.V."/>
            <person name="Reinhardt R."/>
            <person name="Golyshin P.N."/>
        </authorList>
    </citation>
    <scope>NUCLEOTIDE SEQUENCE [LARGE SCALE GENOMIC DNA]</scope>
</reference>
<proteinExistence type="predicted"/>
<organism evidence="1 2">
    <name type="scientific">Oleispira antarctica RB-8</name>
    <dbReference type="NCBI Taxonomy" id="698738"/>
    <lineage>
        <taxon>Bacteria</taxon>
        <taxon>Pseudomonadati</taxon>
        <taxon>Pseudomonadota</taxon>
        <taxon>Gammaproteobacteria</taxon>
        <taxon>Oceanospirillales</taxon>
        <taxon>Oceanospirillaceae</taxon>
        <taxon>Oleispira</taxon>
    </lineage>
</organism>
<keyword evidence="2" id="KW-1185">Reference proteome</keyword>
<dbReference type="PIRSF" id="PIRSF003093">
    <property type="entry name" value="SulA"/>
    <property type="match status" value="1"/>
</dbReference>
<dbReference type="STRING" id="698738.OLEAN_C16950"/>
<dbReference type="KEGG" id="oai:OLEAN_C16950"/>
<dbReference type="HOGENOM" id="CLU_136733_0_0_6"/>
<dbReference type="GO" id="GO:0051782">
    <property type="term" value="P:negative regulation of cell division"/>
    <property type="evidence" value="ECO:0007669"/>
    <property type="project" value="InterPro"/>
</dbReference>
<evidence type="ECO:0000313" key="1">
    <source>
        <dbReference type="EMBL" id="CCK75871.1"/>
    </source>
</evidence>
<dbReference type="InterPro" id="IPR027417">
    <property type="entry name" value="P-loop_NTPase"/>
</dbReference>
<protein>
    <submittedName>
        <fullName evidence="1">SOS cell division inhibitor SulA</fullName>
    </submittedName>
</protein>
<dbReference type="AlphaFoldDB" id="R4YLY2"/>
<sequence>MRQLPLGIQNSELTLSSSIGKVESGSCASSTNTGNSSLSNNAGISEIILAADSALQPIYLLPLLSQMSLDKRWLMWLADEPSINRHWLAALGIDASQVLHISAENECFHKVCCKALAAGTGHLIIEWPGQINSEQLDELEAAAKVGSSHALLIRRR</sequence>
<dbReference type="GO" id="GO:0051301">
    <property type="term" value="P:cell division"/>
    <property type="evidence" value="ECO:0007669"/>
    <property type="project" value="UniProtKB-KW"/>
</dbReference>
<dbReference type="OrthoDB" id="9811176at2"/>
<dbReference type="InterPro" id="IPR004596">
    <property type="entry name" value="Cell_div_suppressor_SulA"/>
</dbReference>
<evidence type="ECO:0000313" key="2">
    <source>
        <dbReference type="Proteomes" id="UP000032749"/>
    </source>
</evidence>
<keyword evidence="1" id="KW-0131">Cell cycle</keyword>
<dbReference type="EMBL" id="FO203512">
    <property type="protein sequence ID" value="CCK75871.1"/>
    <property type="molecule type" value="Genomic_DNA"/>
</dbReference>
<name>R4YLY2_OLEAN</name>
<dbReference type="GO" id="GO:0009432">
    <property type="term" value="P:SOS response"/>
    <property type="evidence" value="ECO:0007669"/>
    <property type="project" value="InterPro"/>
</dbReference>
<dbReference type="Gene3D" id="3.40.50.300">
    <property type="entry name" value="P-loop containing nucleotide triphosphate hydrolases"/>
    <property type="match status" value="1"/>
</dbReference>
<dbReference type="Proteomes" id="UP000032749">
    <property type="component" value="Chromosome"/>
</dbReference>
<dbReference type="Pfam" id="PF03846">
    <property type="entry name" value="SulA"/>
    <property type="match status" value="1"/>
</dbReference>
<gene>
    <name evidence="1" type="primary">sulA</name>
    <name evidence="1" type="ORF">OLEAN_C16950</name>
</gene>
<accession>R4YLY2</accession>